<protein>
    <recommendedName>
        <fullName evidence="3">Transcriptional regulator, AbiEi antitoxin, Type IV TA system</fullName>
    </recommendedName>
</protein>
<proteinExistence type="predicted"/>
<evidence type="ECO:0000313" key="1">
    <source>
        <dbReference type="EMBL" id="RCU52441.1"/>
    </source>
</evidence>
<dbReference type="AlphaFoldDB" id="A0A368NT98"/>
<gene>
    <name evidence="1" type="ORF">DU002_00270</name>
</gene>
<dbReference type="EMBL" id="QPID01000001">
    <property type="protein sequence ID" value="RCU52441.1"/>
    <property type="molecule type" value="Genomic_DNA"/>
</dbReference>
<dbReference type="OrthoDB" id="3235173at2"/>
<reference evidence="1 2" key="1">
    <citation type="submission" date="2018-07" db="EMBL/GenBank/DDBJ databases">
        <title>Corallincola holothuriorum sp. nov., a new facultative anaerobe isolated from sea cucumber Apostichopus japonicus.</title>
        <authorList>
            <person name="Xia H."/>
        </authorList>
    </citation>
    <scope>NUCLEOTIDE SEQUENCE [LARGE SCALE GENOMIC DNA]</scope>
    <source>
        <strain evidence="1 2">C4</strain>
    </source>
</reference>
<evidence type="ECO:0008006" key="3">
    <source>
        <dbReference type="Google" id="ProtNLM"/>
    </source>
</evidence>
<evidence type="ECO:0000313" key="2">
    <source>
        <dbReference type="Proteomes" id="UP000252558"/>
    </source>
</evidence>
<name>A0A368NT98_9GAMM</name>
<organism evidence="1 2">
    <name type="scientific">Corallincola holothuriorum</name>
    <dbReference type="NCBI Taxonomy" id="2282215"/>
    <lineage>
        <taxon>Bacteria</taxon>
        <taxon>Pseudomonadati</taxon>
        <taxon>Pseudomonadota</taxon>
        <taxon>Gammaproteobacteria</taxon>
        <taxon>Alteromonadales</taxon>
        <taxon>Psychromonadaceae</taxon>
        <taxon>Corallincola</taxon>
    </lineage>
</organism>
<accession>A0A368NT98</accession>
<keyword evidence="2" id="KW-1185">Reference proteome</keyword>
<dbReference type="NCBIfam" id="NF047376">
    <property type="entry name" value="TAA_AbiEi"/>
    <property type="match status" value="1"/>
</dbReference>
<sequence length="174" mass="19300">MTKANELLSVLANAVKAGGGIHTAAELAFMLEAPCDPAFIKFLSDRVKKGQLRRVVKGLYESTLTPPPPNAAIYKIIKKMRSGVLNYISLESQLSYTGDISQVVMDRVTVVTKGRSGVFSTPYGVIEFTHTKKPIEQIAPNLYFDPDIQMYRATTEQAVADLKHCRRNLHMLES</sequence>
<dbReference type="Proteomes" id="UP000252558">
    <property type="component" value="Unassembled WGS sequence"/>
</dbReference>
<dbReference type="RefSeq" id="WP_114336349.1">
    <property type="nucleotide sequence ID" value="NZ_QPID01000001.1"/>
</dbReference>
<comment type="caution">
    <text evidence="1">The sequence shown here is derived from an EMBL/GenBank/DDBJ whole genome shotgun (WGS) entry which is preliminary data.</text>
</comment>
<dbReference type="InterPro" id="IPR059220">
    <property type="entry name" value="AbiEi"/>
</dbReference>